<keyword evidence="2" id="KW-1185">Reference proteome</keyword>
<accession>A0A9P4KHI5</accession>
<name>A0A9P4KHI5_9PLEO</name>
<organism evidence="1 2">
    <name type="scientific">Lojkania enalia</name>
    <dbReference type="NCBI Taxonomy" id="147567"/>
    <lineage>
        <taxon>Eukaryota</taxon>
        <taxon>Fungi</taxon>
        <taxon>Dikarya</taxon>
        <taxon>Ascomycota</taxon>
        <taxon>Pezizomycotina</taxon>
        <taxon>Dothideomycetes</taxon>
        <taxon>Pleosporomycetidae</taxon>
        <taxon>Pleosporales</taxon>
        <taxon>Pleosporales incertae sedis</taxon>
        <taxon>Lojkania</taxon>
    </lineage>
</organism>
<protein>
    <submittedName>
        <fullName evidence="1">Uncharacterized protein</fullName>
    </submittedName>
</protein>
<comment type="caution">
    <text evidence="1">The sequence shown here is derived from an EMBL/GenBank/DDBJ whole genome shotgun (WGS) entry which is preliminary data.</text>
</comment>
<dbReference type="Proteomes" id="UP000800093">
    <property type="component" value="Unassembled WGS sequence"/>
</dbReference>
<gene>
    <name evidence="1" type="ORF">CC78DRAFT_531671</name>
</gene>
<dbReference type="EMBL" id="ML986599">
    <property type="protein sequence ID" value="KAF2266269.1"/>
    <property type="molecule type" value="Genomic_DNA"/>
</dbReference>
<reference evidence="2" key="1">
    <citation type="journal article" date="2020" name="Stud. Mycol.">
        <title>101 Dothideomycetes genomes: A test case for predicting lifestyles and emergence of pathogens.</title>
        <authorList>
            <person name="Haridas S."/>
            <person name="Albert R."/>
            <person name="Binder M."/>
            <person name="Bloem J."/>
            <person name="LaButti K."/>
            <person name="Salamov A."/>
            <person name="Andreopoulos B."/>
            <person name="Baker S."/>
            <person name="Barry K."/>
            <person name="Bills G."/>
            <person name="Bluhm B."/>
            <person name="Cannon C."/>
            <person name="Castanera R."/>
            <person name="Culley D."/>
            <person name="Daum C."/>
            <person name="Ezra D."/>
            <person name="Gonzalez J."/>
            <person name="Henrissat B."/>
            <person name="Kuo A."/>
            <person name="Liang C."/>
            <person name="Lipzen A."/>
            <person name="Lutzoni F."/>
            <person name="Magnuson J."/>
            <person name="Mondo S."/>
            <person name="Nolan M."/>
            <person name="Ohm R."/>
            <person name="Pangilinan J."/>
            <person name="Park H.-J."/>
            <person name="Ramirez L."/>
            <person name="Alfaro M."/>
            <person name="Sun H."/>
            <person name="Tritt A."/>
            <person name="Yoshinaga Y."/>
            <person name="Zwiers L.-H."/>
            <person name="Turgeon B."/>
            <person name="Goodwin S."/>
            <person name="Spatafora J."/>
            <person name="Crous P."/>
            <person name="Grigoriev I."/>
        </authorList>
    </citation>
    <scope>NUCLEOTIDE SEQUENCE [LARGE SCALE GENOMIC DNA]</scope>
    <source>
        <strain evidence="2">CBS 304.66</strain>
    </source>
</reference>
<dbReference type="AlphaFoldDB" id="A0A9P4KHI5"/>
<evidence type="ECO:0000313" key="2">
    <source>
        <dbReference type="Proteomes" id="UP000800093"/>
    </source>
</evidence>
<sequence>MEIVHLIGAGVKVFNSVKKFADGFEERELYATRLWDSLQDLGIRLEHLNIVDLEAAANQAWHLDNDSKKHRSTVEKFDNGRRSLFNVLSAQNADVRGQCMAGALFVKAMLANVEDTNRNEEFIQATALFAWCKAVSGKDLGYYAGTDSRSKAVASFVYEPLWRAIGKFAHGEDTMFNARSFRDHGMKNVFPGMPMYPDWLGNDDVKPYDEHKNTLALFMKKKHLVKSKERRKYIFQNIQPSLFAQSGQYTGQLLNAERGHEALFLSTSLNCEQCKVVYHPFDVAFMKWIARGQSLSLVSAKNNFENLDAVIPRSSPHWDVAQEWIFVFPQGNNTLPASLQALAPPLASMHRMGDYHFYAVASTSDVLSEESIADPSNLQYKQGEIVVIHDLDFTRIWDANSTPQSLWFHGTVNGKEMDIYARYLYPIYDHSDPKYARSTFCGKDRQMMLKTTANLGDGDEVVPGKYETYPLGSLFIGVECQTTSLWYEPDEKTYFPSQDMVIVNQSAAWREYLYTVFHAQFDEDEPAPYDIADYWD</sequence>
<evidence type="ECO:0000313" key="1">
    <source>
        <dbReference type="EMBL" id="KAF2266269.1"/>
    </source>
</evidence>
<proteinExistence type="predicted"/>